<dbReference type="Proteomes" id="UP000295765">
    <property type="component" value="Unassembled WGS sequence"/>
</dbReference>
<name>A0A4R2L7Y8_9GAMM</name>
<dbReference type="CDD" id="cd00118">
    <property type="entry name" value="LysM"/>
    <property type="match status" value="1"/>
</dbReference>
<keyword evidence="4" id="KW-1185">Reference proteome</keyword>
<accession>A0A4R2L7Y8</accession>
<evidence type="ECO:0000259" key="2">
    <source>
        <dbReference type="PROSITE" id="PS51782"/>
    </source>
</evidence>
<proteinExistence type="predicted"/>
<evidence type="ECO:0000313" key="4">
    <source>
        <dbReference type="Proteomes" id="UP000295765"/>
    </source>
</evidence>
<dbReference type="InterPro" id="IPR052196">
    <property type="entry name" value="Bact_Kbp"/>
</dbReference>
<feature type="domain" description="LysM" evidence="2">
    <location>
        <begin position="63"/>
        <end position="111"/>
    </location>
</feature>
<dbReference type="AlphaFoldDB" id="A0A4R2L7Y8"/>
<evidence type="ECO:0000256" key="1">
    <source>
        <dbReference type="SAM" id="SignalP"/>
    </source>
</evidence>
<dbReference type="PANTHER" id="PTHR34700">
    <property type="entry name" value="POTASSIUM BINDING PROTEIN KBP"/>
    <property type="match status" value="1"/>
</dbReference>
<dbReference type="PROSITE" id="PS51782">
    <property type="entry name" value="LYSM"/>
    <property type="match status" value="1"/>
</dbReference>
<keyword evidence="1" id="KW-0732">Signal</keyword>
<comment type="caution">
    <text evidence="3">The sequence shown here is derived from an EMBL/GenBank/DDBJ whole genome shotgun (WGS) entry which is preliminary data.</text>
</comment>
<gene>
    <name evidence="3" type="ORF">EV699_10888</name>
</gene>
<organism evidence="3 4">
    <name type="scientific">Plasticicumulans lactativorans</name>
    <dbReference type="NCBI Taxonomy" id="1133106"/>
    <lineage>
        <taxon>Bacteria</taxon>
        <taxon>Pseudomonadati</taxon>
        <taxon>Pseudomonadota</taxon>
        <taxon>Gammaproteobacteria</taxon>
        <taxon>Candidatus Competibacteraceae</taxon>
        <taxon>Plasticicumulans</taxon>
    </lineage>
</organism>
<dbReference type="SUPFAM" id="SSF54106">
    <property type="entry name" value="LysM domain"/>
    <property type="match status" value="1"/>
</dbReference>
<dbReference type="PROSITE" id="PS51257">
    <property type="entry name" value="PROKAR_LIPOPROTEIN"/>
    <property type="match status" value="1"/>
</dbReference>
<evidence type="ECO:0000313" key="3">
    <source>
        <dbReference type="EMBL" id="TCO81457.1"/>
    </source>
</evidence>
<dbReference type="InterPro" id="IPR036779">
    <property type="entry name" value="LysM_dom_sf"/>
</dbReference>
<dbReference type="Pfam" id="PF01476">
    <property type="entry name" value="LysM"/>
    <property type="match status" value="1"/>
</dbReference>
<dbReference type="Gene3D" id="3.10.350.10">
    <property type="entry name" value="LysM domain"/>
    <property type="match status" value="1"/>
</dbReference>
<sequence>MIPCGRTLTPLMLGAFLATGCAQVPVAVESPVVQPCDPGAARADGTAAAAADQPVALRPGHPTQYTVVPGDTLWGIAGRFLAQPWRWPEIWRQNPQIRNPHRIYPGDVIEVFYERGQPRLRVAAGQRGVVRLTPQIRAESLEALPTVPRDVIQPFLRSAPVLATNTWDDVPYLIASQDGRVTLGAGDRVYARNLDGGQRVYRVFRPSGRYVDPDTGEVLGYYAIDVADAELVRPGDPATLLLTHSRREAYPGDRLLATSDDDDLYRFTPHPVAAGFSGRIIGVMDSVSRIGQYATVVLNVGSCQGLAPGHVLGAYQRGALMHDRFAKVAPQSVAFVPTGGDAMVADPLPAALPMVRLPDEEAAVVMVYRVFDRVSYALVMSATRPLSVGDTVGAP</sequence>
<dbReference type="SMART" id="SM00257">
    <property type="entry name" value="LysM"/>
    <property type="match status" value="1"/>
</dbReference>
<feature type="chain" id="PRO_5020569440" evidence="1">
    <location>
        <begin position="23"/>
        <end position="395"/>
    </location>
</feature>
<protein>
    <submittedName>
        <fullName evidence="3">LysM domain-containing protein</fullName>
    </submittedName>
</protein>
<dbReference type="InterPro" id="IPR018392">
    <property type="entry name" value="LysM"/>
</dbReference>
<dbReference type="PANTHER" id="PTHR34700:SF4">
    <property type="entry name" value="PHAGE-LIKE ELEMENT PBSX PROTEIN XKDP"/>
    <property type="match status" value="1"/>
</dbReference>
<feature type="signal peptide" evidence="1">
    <location>
        <begin position="1"/>
        <end position="22"/>
    </location>
</feature>
<dbReference type="EMBL" id="SLWY01000008">
    <property type="protein sequence ID" value="TCO81457.1"/>
    <property type="molecule type" value="Genomic_DNA"/>
</dbReference>
<reference evidence="3 4" key="1">
    <citation type="submission" date="2019-03" db="EMBL/GenBank/DDBJ databases">
        <title>Genomic Encyclopedia of Type Strains, Phase IV (KMG-IV): sequencing the most valuable type-strain genomes for metagenomic binning, comparative biology and taxonomic classification.</title>
        <authorList>
            <person name="Goeker M."/>
        </authorList>
    </citation>
    <scope>NUCLEOTIDE SEQUENCE [LARGE SCALE GENOMIC DNA]</scope>
    <source>
        <strain evidence="3 4">DSM 25287</strain>
    </source>
</reference>